<dbReference type="PROSITE" id="PS51725">
    <property type="entry name" value="ABM"/>
    <property type="match status" value="1"/>
</dbReference>
<evidence type="ECO:0000259" key="2">
    <source>
        <dbReference type="PROSITE" id="PS51725"/>
    </source>
</evidence>
<dbReference type="InterPro" id="IPR050744">
    <property type="entry name" value="AI-2_Isomerase_LsrG"/>
</dbReference>
<dbReference type="GO" id="GO:0005829">
    <property type="term" value="C:cytosol"/>
    <property type="evidence" value="ECO:0007669"/>
    <property type="project" value="TreeGrafter"/>
</dbReference>
<feature type="domain" description="ABM" evidence="2">
    <location>
        <begin position="131"/>
        <end position="219"/>
    </location>
</feature>
<feature type="compositionally biased region" description="Low complexity" evidence="1">
    <location>
        <begin position="45"/>
        <end position="121"/>
    </location>
</feature>
<gene>
    <name evidence="3" type="ORF">E8A74_17470</name>
</gene>
<dbReference type="SUPFAM" id="SSF54909">
    <property type="entry name" value="Dimeric alpha+beta barrel"/>
    <property type="match status" value="1"/>
</dbReference>
<reference evidence="3 4" key="1">
    <citation type="submission" date="2019-04" db="EMBL/GenBank/DDBJ databases">
        <authorList>
            <person name="Li Y."/>
            <person name="Wang J."/>
        </authorList>
    </citation>
    <scope>NUCLEOTIDE SEQUENCE [LARGE SCALE GENOMIC DNA]</scope>
    <source>
        <strain evidence="3 4">DSM 14668</strain>
    </source>
</reference>
<feature type="compositionally biased region" description="Basic residues" evidence="1">
    <location>
        <begin position="12"/>
        <end position="26"/>
    </location>
</feature>
<dbReference type="AlphaFoldDB" id="A0A4U1JBZ0"/>
<dbReference type="InterPro" id="IPR007138">
    <property type="entry name" value="ABM_dom"/>
</dbReference>
<name>A0A4U1JBZ0_9BACT</name>
<dbReference type="Pfam" id="PF03992">
    <property type="entry name" value="ABM"/>
    <property type="match status" value="1"/>
</dbReference>
<dbReference type="GO" id="GO:0016491">
    <property type="term" value="F:oxidoreductase activity"/>
    <property type="evidence" value="ECO:0007669"/>
    <property type="project" value="TreeGrafter"/>
</dbReference>
<dbReference type="EMBL" id="SSMQ01000016">
    <property type="protein sequence ID" value="TKD07558.1"/>
    <property type="molecule type" value="Genomic_DNA"/>
</dbReference>
<feature type="region of interest" description="Disordered" evidence="1">
    <location>
        <begin position="1"/>
        <end position="124"/>
    </location>
</feature>
<dbReference type="OrthoDB" id="9812192at2"/>
<evidence type="ECO:0000256" key="1">
    <source>
        <dbReference type="SAM" id="MobiDB-lite"/>
    </source>
</evidence>
<sequence>MRCPSRCGGTGSRRRASRRAASRLRRAPCPPPAGLRAPRRRANRARASGARRAASTRPCGSSTRSTARSSSRGSSSSPASTSAASTLRAWTSPSSPRSSSRPSAPCSLPPSSTASCPCSSRRNAEGSTPVYVVCVKVSVLADHVDAFAEATLDNARGTRAEPGNVRFDVLRGADDPTRFFLYEVYQTEADFKAHQQTAHYLRWKERVAPMMAAPRVGEKYASLFPEPWA</sequence>
<evidence type="ECO:0000313" key="3">
    <source>
        <dbReference type="EMBL" id="TKD07558.1"/>
    </source>
</evidence>
<evidence type="ECO:0000313" key="4">
    <source>
        <dbReference type="Proteomes" id="UP000309215"/>
    </source>
</evidence>
<keyword evidence="4" id="KW-1185">Reference proteome</keyword>
<dbReference type="PANTHER" id="PTHR33336">
    <property type="entry name" value="QUINOL MONOOXYGENASE YGIN-RELATED"/>
    <property type="match status" value="1"/>
</dbReference>
<dbReference type="PANTHER" id="PTHR33336:SF1">
    <property type="entry name" value="(4S)-4-HYDROXY-5-PHOSPHONOOXYPENTANE-2,3-DIONE ISOMERASE"/>
    <property type="match status" value="1"/>
</dbReference>
<accession>A0A4U1JBZ0</accession>
<organism evidence="3 4">
    <name type="scientific">Polyangium fumosum</name>
    <dbReference type="NCBI Taxonomy" id="889272"/>
    <lineage>
        <taxon>Bacteria</taxon>
        <taxon>Pseudomonadati</taxon>
        <taxon>Myxococcota</taxon>
        <taxon>Polyangia</taxon>
        <taxon>Polyangiales</taxon>
        <taxon>Polyangiaceae</taxon>
        <taxon>Polyangium</taxon>
    </lineage>
</organism>
<dbReference type="Gene3D" id="3.30.70.100">
    <property type="match status" value="1"/>
</dbReference>
<protein>
    <recommendedName>
        <fullName evidence="2">ABM domain-containing protein</fullName>
    </recommendedName>
</protein>
<proteinExistence type="predicted"/>
<dbReference type="InterPro" id="IPR011008">
    <property type="entry name" value="Dimeric_a/b-barrel"/>
</dbReference>
<dbReference type="Proteomes" id="UP000309215">
    <property type="component" value="Unassembled WGS sequence"/>
</dbReference>
<comment type="caution">
    <text evidence="3">The sequence shown here is derived from an EMBL/GenBank/DDBJ whole genome shotgun (WGS) entry which is preliminary data.</text>
</comment>